<name>A0A397SKY5_9GLOM</name>
<evidence type="ECO:0000256" key="7">
    <source>
        <dbReference type="PROSITE-ProRule" id="PRU00221"/>
    </source>
</evidence>
<comment type="similarity">
    <text evidence="6">Belongs to the WD repeat WDR6 family.</text>
</comment>
<keyword evidence="9" id="KW-1185">Reference proteome</keyword>
<dbReference type="PROSITE" id="PS50294">
    <property type="entry name" value="WD_REPEATS_REGION"/>
    <property type="match status" value="1"/>
</dbReference>
<dbReference type="InterPro" id="IPR051973">
    <property type="entry name" value="tRNA_Anticodon_Mtase-Reg"/>
</dbReference>
<dbReference type="SUPFAM" id="SSF101898">
    <property type="entry name" value="NHL repeat"/>
    <property type="match status" value="1"/>
</dbReference>
<dbReference type="InterPro" id="IPR036322">
    <property type="entry name" value="WD40_repeat_dom_sf"/>
</dbReference>
<dbReference type="PROSITE" id="PS50082">
    <property type="entry name" value="WD_REPEATS_2"/>
    <property type="match status" value="2"/>
</dbReference>
<dbReference type="PROSITE" id="PS00678">
    <property type="entry name" value="WD_REPEATS_1"/>
    <property type="match status" value="1"/>
</dbReference>
<evidence type="ECO:0000256" key="5">
    <source>
        <dbReference type="ARBA" id="ARBA00022737"/>
    </source>
</evidence>
<comment type="caution">
    <text evidence="8">The sequence shown here is derived from an EMBL/GenBank/DDBJ whole genome shotgun (WGS) entry which is preliminary data.</text>
</comment>
<dbReference type="SMART" id="SM00320">
    <property type="entry name" value="WD40"/>
    <property type="match status" value="10"/>
</dbReference>
<evidence type="ECO:0000256" key="2">
    <source>
        <dbReference type="ARBA" id="ARBA00022490"/>
    </source>
</evidence>
<keyword evidence="5" id="KW-0677">Repeat</keyword>
<dbReference type="InterPro" id="IPR001680">
    <property type="entry name" value="WD40_rpt"/>
</dbReference>
<organism evidence="8 9">
    <name type="scientific">Glomus cerebriforme</name>
    <dbReference type="NCBI Taxonomy" id="658196"/>
    <lineage>
        <taxon>Eukaryota</taxon>
        <taxon>Fungi</taxon>
        <taxon>Fungi incertae sedis</taxon>
        <taxon>Mucoromycota</taxon>
        <taxon>Glomeromycotina</taxon>
        <taxon>Glomeromycetes</taxon>
        <taxon>Glomerales</taxon>
        <taxon>Glomeraceae</taxon>
        <taxon>Glomus</taxon>
    </lineage>
</organism>
<proteinExistence type="inferred from homology"/>
<dbReference type="OrthoDB" id="5594999at2759"/>
<protein>
    <submittedName>
        <fullName evidence="8">WD40-repeat-containing domain protein</fullName>
    </submittedName>
</protein>
<dbReference type="Gene3D" id="2.130.10.10">
    <property type="entry name" value="YVTN repeat-like/Quinoprotein amine dehydrogenase"/>
    <property type="match status" value="3"/>
</dbReference>
<dbReference type="SUPFAM" id="SSF50978">
    <property type="entry name" value="WD40 repeat-like"/>
    <property type="match status" value="2"/>
</dbReference>
<dbReference type="Proteomes" id="UP000265703">
    <property type="component" value="Unassembled WGS sequence"/>
</dbReference>
<dbReference type="PANTHER" id="PTHR14344">
    <property type="entry name" value="WD REPEAT PROTEIN"/>
    <property type="match status" value="1"/>
</dbReference>
<evidence type="ECO:0000313" key="9">
    <source>
        <dbReference type="Proteomes" id="UP000265703"/>
    </source>
</evidence>
<accession>A0A397SKY5</accession>
<dbReference type="GO" id="GO:0005737">
    <property type="term" value="C:cytoplasm"/>
    <property type="evidence" value="ECO:0007669"/>
    <property type="project" value="UniProtKB-SubCell"/>
</dbReference>
<gene>
    <name evidence="8" type="ORF">C1645_779168</name>
</gene>
<keyword evidence="3 7" id="KW-0853">WD repeat</keyword>
<dbReference type="AlphaFoldDB" id="A0A397SKY5"/>
<dbReference type="InterPro" id="IPR019775">
    <property type="entry name" value="WD40_repeat_CS"/>
</dbReference>
<evidence type="ECO:0000256" key="1">
    <source>
        <dbReference type="ARBA" id="ARBA00004496"/>
    </source>
</evidence>
<comment type="subcellular location">
    <subcellularLocation>
        <location evidence="1">Cytoplasm</location>
    </subcellularLocation>
</comment>
<evidence type="ECO:0000313" key="8">
    <source>
        <dbReference type="EMBL" id="RIA86688.1"/>
    </source>
</evidence>
<reference evidence="8 9" key="1">
    <citation type="submission" date="2018-06" db="EMBL/GenBank/DDBJ databases">
        <title>Comparative genomics reveals the genomic features of Rhizophagus irregularis, R. cerebriforme, R. diaphanum and Gigaspora rosea, and their symbiotic lifestyle signature.</title>
        <authorList>
            <person name="Morin E."/>
            <person name="San Clemente H."/>
            <person name="Chen E.C.H."/>
            <person name="De La Providencia I."/>
            <person name="Hainaut M."/>
            <person name="Kuo A."/>
            <person name="Kohler A."/>
            <person name="Murat C."/>
            <person name="Tang N."/>
            <person name="Roy S."/>
            <person name="Loubradou J."/>
            <person name="Henrissat B."/>
            <person name="Grigoriev I.V."/>
            <person name="Corradi N."/>
            <person name="Roux C."/>
            <person name="Martin F.M."/>
        </authorList>
    </citation>
    <scope>NUCLEOTIDE SEQUENCE [LARGE SCALE GENOMIC DNA]</scope>
    <source>
        <strain evidence="8 9">DAOM 227022</strain>
    </source>
</reference>
<keyword evidence="4" id="KW-0819">tRNA processing</keyword>
<dbReference type="STRING" id="658196.A0A397SKY5"/>
<feature type="repeat" description="WD" evidence="7">
    <location>
        <begin position="296"/>
        <end position="322"/>
    </location>
</feature>
<dbReference type="GO" id="GO:0030488">
    <property type="term" value="P:tRNA methylation"/>
    <property type="evidence" value="ECO:0007669"/>
    <property type="project" value="TreeGrafter"/>
</dbReference>
<dbReference type="InterPro" id="IPR015943">
    <property type="entry name" value="WD40/YVTN_repeat-like_dom_sf"/>
</dbReference>
<dbReference type="Pfam" id="PF00400">
    <property type="entry name" value="WD40"/>
    <property type="match status" value="4"/>
</dbReference>
<evidence type="ECO:0000256" key="3">
    <source>
        <dbReference type="ARBA" id="ARBA00022574"/>
    </source>
</evidence>
<dbReference type="PANTHER" id="PTHR14344:SF3">
    <property type="entry name" value="WD REPEAT-CONTAINING PROTEIN 6"/>
    <property type="match status" value="1"/>
</dbReference>
<keyword evidence="2" id="KW-0963">Cytoplasm</keyword>
<sequence length="1163" mass="133480">MEYWRIHRIVPVKLVKKEEIVVKGNNNNDSPNNIFKEQRLLAIYGSKTIQFVNLIINYYKDNLQPPKVSIVLESRLSPLRDWIHDVKWLYDNINDSMSTSTNSINSESFPNFENNPTELAISFAHNFVEIWNIQDKTCVYSVQCEERCILYSARFFGDTRNDLILASGTVFNQVHLWEVMKKNEFGDGFVFKKFIGHEGVIFGVRFSEDGKAISSVSDDRTIRIWKTDRNDKSNPLILYGHMARVWDCHILDNYLVSISEDSTCRVWQNSINFNGSDEIRDVDCLACWEGHVGKNVWSLAIDPSRKIVATGGGDSGIRLWSLLSVTNNKIDSDKDLIRIELPSVDSYAHLEENTREHIRNFVLVDYCTVVIATNYGHLLRYSHETKEWLSLYSSKELRNYTMMNVSNCGRVVCCGSINGHVFIISVYLQFQTIMRKTHQYKVFELFVEETKDPNILYVVSHAVHNEIYLSKLDLNCNIDSEPSFEMLYKLSVPPKFLLMSLAFCPSYYLLICGSRESGLAIYTLNSLIPSDMENPIIELSPIIYLKKTHGNQAVTSVALRIDKLKNNDDDMEEVLIIYTSGRDGGYVKYRLRGLSILNSKTSSEDIGKEPKIIQINGTKNCDDELYEDTDGEYDVDSDNPAKESQKKNLTLEDGLILEQVYKVKITKGWLEKIVFVDDELMLLGFYRKRFFVYNEGKKYEMFSVACGGAHRMWHFKANDKRMDKASFMFIRKEDVYIYSRESSANNEGFNECKLQGDFHGRECRIVNYLSYPLDLDLRNVQEYENPIIFATGAEDSLLRLFQYMPGEIENNLVSLCSIKKHASVIKSIEWSYGNELLLFSSGANEELRCWKVEVDLTSTYPLVNVNCLEWSSCPAVSEIPETRIMDTSVYPINPSKGLHFIAAVYSDSVLRIWLFDEKKRKFFLIGDAKFYFKCILQVHHLIISAAEDSEKAGIILFTSATDGRIAIWDVSRPIYSYLDLYDKSSEAVNSLDLGEPVYSYQAHQSGVNCFAIRQISEFNNLYMIVTGGDDNAISIAYFDILWDTSCKENDDNKIQLIIKPNNKKIVKIETAHGSSIQGVHILNDTKILSTSLDQRLNLWEVNFYNQDEIDNTKNEVGNYNEFRLIQSEFVNVCDPSSMSVLNITDNILHVTIVGIGIEIFKYG</sequence>
<dbReference type="EMBL" id="QKYT01000350">
    <property type="protein sequence ID" value="RIA86688.1"/>
    <property type="molecule type" value="Genomic_DNA"/>
</dbReference>
<evidence type="ECO:0000256" key="6">
    <source>
        <dbReference type="ARBA" id="ARBA00038255"/>
    </source>
</evidence>
<evidence type="ECO:0000256" key="4">
    <source>
        <dbReference type="ARBA" id="ARBA00022694"/>
    </source>
</evidence>
<feature type="repeat" description="WD" evidence="7">
    <location>
        <begin position="194"/>
        <end position="235"/>
    </location>
</feature>